<dbReference type="AlphaFoldDB" id="A0AAD6V3F1"/>
<name>A0AAD6V3F1_9AGAR</name>
<comment type="caution">
    <text evidence="1">The sequence shown here is derived from an EMBL/GenBank/DDBJ whole genome shotgun (WGS) entry which is preliminary data.</text>
</comment>
<evidence type="ECO:0000313" key="2">
    <source>
        <dbReference type="Proteomes" id="UP001219525"/>
    </source>
</evidence>
<proteinExistence type="predicted"/>
<protein>
    <submittedName>
        <fullName evidence="1">Uncharacterized protein</fullName>
    </submittedName>
</protein>
<keyword evidence="2" id="KW-1185">Reference proteome</keyword>
<organism evidence="1 2">
    <name type="scientific">Mycena pura</name>
    <dbReference type="NCBI Taxonomy" id="153505"/>
    <lineage>
        <taxon>Eukaryota</taxon>
        <taxon>Fungi</taxon>
        <taxon>Dikarya</taxon>
        <taxon>Basidiomycota</taxon>
        <taxon>Agaricomycotina</taxon>
        <taxon>Agaricomycetes</taxon>
        <taxon>Agaricomycetidae</taxon>
        <taxon>Agaricales</taxon>
        <taxon>Marasmiineae</taxon>
        <taxon>Mycenaceae</taxon>
        <taxon>Mycena</taxon>
    </lineage>
</organism>
<reference evidence="1" key="1">
    <citation type="submission" date="2023-03" db="EMBL/GenBank/DDBJ databases">
        <title>Massive genome expansion in bonnet fungi (Mycena s.s.) driven by repeated elements and novel gene families across ecological guilds.</title>
        <authorList>
            <consortium name="Lawrence Berkeley National Laboratory"/>
            <person name="Harder C.B."/>
            <person name="Miyauchi S."/>
            <person name="Viragh M."/>
            <person name="Kuo A."/>
            <person name="Thoen E."/>
            <person name="Andreopoulos B."/>
            <person name="Lu D."/>
            <person name="Skrede I."/>
            <person name="Drula E."/>
            <person name="Henrissat B."/>
            <person name="Morin E."/>
            <person name="Kohler A."/>
            <person name="Barry K."/>
            <person name="LaButti K."/>
            <person name="Morin E."/>
            <person name="Salamov A."/>
            <person name="Lipzen A."/>
            <person name="Mereny Z."/>
            <person name="Hegedus B."/>
            <person name="Baldrian P."/>
            <person name="Stursova M."/>
            <person name="Weitz H."/>
            <person name="Taylor A."/>
            <person name="Grigoriev I.V."/>
            <person name="Nagy L.G."/>
            <person name="Martin F."/>
            <person name="Kauserud H."/>
        </authorList>
    </citation>
    <scope>NUCLEOTIDE SEQUENCE</scope>
    <source>
        <strain evidence="1">9144</strain>
    </source>
</reference>
<dbReference type="EMBL" id="JARJCW010000057">
    <property type="protein sequence ID" value="KAJ7201818.1"/>
    <property type="molecule type" value="Genomic_DNA"/>
</dbReference>
<evidence type="ECO:0000313" key="1">
    <source>
        <dbReference type="EMBL" id="KAJ7201818.1"/>
    </source>
</evidence>
<sequence>MPLKTSVTRTHQIATRSMEESNQKVLWWEMSQRRQSGARGHGNWKSSCGASEDEYCQNIQWKFSPSARGGVGGIATSSWFLARNSLRLGSNGYAMDIRHRLSRWAAGGTSLNQRQRTSWRPAQVKQSGIWIREAEQIIPLIVRVVTRPLELAETTTVREVRALELLGIRYVYDDSVRVAYVVSETINVPIGMLLMSVMSSAEWLNGIG</sequence>
<gene>
    <name evidence="1" type="ORF">GGX14DRAFT_399769</name>
</gene>
<accession>A0AAD6V3F1</accession>
<dbReference type="Proteomes" id="UP001219525">
    <property type="component" value="Unassembled WGS sequence"/>
</dbReference>